<evidence type="ECO:0000256" key="1">
    <source>
        <dbReference type="SAM" id="MobiDB-lite"/>
    </source>
</evidence>
<organism evidence="3 4">
    <name type="scientific">Methylocella tundrae</name>
    <dbReference type="NCBI Taxonomy" id="227605"/>
    <lineage>
        <taxon>Bacteria</taxon>
        <taxon>Pseudomonadati</taxon>
        <taxon>Pseudomonadota</taxon>
        <taxon>Alphaproteobacteria</taxon>
        <taxon>Hyphomicrobiales</taxon>
        <taxon>Beijerinckiaceae</taxon>
        <taxon>Methylocella</taxon>
    </lineage>
</organism>
<dbReference type="Pfam" id="PF09539">
    <property type="entry name" value="DUF2385"/>
    <property type="match status" value="1"/>
</dbReference>
<feature type="signal peptide" evidence="2">
    <location>
        <begin position="1"/>
        <end position="31"/>
    </location>
</feature>
<dbReference type="OrthoDB" id="8481666at2"/>
<sequence>MAAVLLTPLKSWLRVIIAAATVGAACSLAVATPQDAQPQPASKRPHLKAIHPGKAANAKDKPASKSEAKQEPGQKNPGAADPQDPAPPQSPPPPYEPEVLRLAEILGALAYLDDLCGSKADWRAKMQNFLEAEAKTEDRKERLAGTFNRSFHDYEQSYQACTPNAQIIISRFLSEGGRLAHEVVNRFSAS</sequence>
<dbReference type="RefSeq" id="WP_134486994.1">
    <property type="nucleotide sequence ID" value="NZ_CP139089.1"/>
</dbReference>
<gene>
    <name evidence="3" type="ORF">MTUNDRAET4_0732</name>
</gene>
<evidence type="ECO:0000313" key="3">
    <source>
        <dbReference type="EMBL" id="VFU07625.1"/>
    </source>
</evidence>
<dbReference type="NCBIfam" id="TIGR02301">
    <property type="entry name" value="TIGR02301 family protein"/>
    <property type="match status" value="1"/>
</dbReference>
<feature type="region of interest" description="Disordered" evidence="1">
    <location>
        <begin position="33"/>
        <end position="97"/>
    </location>
</feature>
<dbReference type="Proteomes" id="UP000294360">
    <property type="component" value="Chromosome"/>
</dbReference>
<name>A0A4U8YZU6_METTU</name>
<dbReference type="InterPro" id="IPR012645">
    <property type="entry name" value="CHP02301"/>
</dbReference>
<feature type="compositionally biased region" description="Basic and acidic residues" evidence="1">
    <location>
        <begin position="57"/>
        <end position="72"/>
    </location>
</feature>
<proteinExistence type="predicted"/>
<reference evidence="3 4" key="1">
    <citation type="submission" date="2019-03" db="EMBL/GenBank/DDBJ databases">
        <authorList>
            <person name="Kox A.R. M."/>
        </authorList>
    </citation>
    <scope>NUCLEOTIDE SEQUENCE [LARGE SCALE GENOMIC DNA]</scope>
    <source>
        <strain evidence="3">MTUNDRAET4 annotated genome</strain>
    </source>
</reference>
<dbReference type="EMBL" id="LR536450">
    <property type="protein sequence ID" value="VFU07625.1"/>
    <property type="molecule type" value="Genomic_DNA"/>
</dbReference>
<evidence type="ECO:0000313" key="4">
    <source>
        <dbReference type="Proteomes" id="UP000294360"/>
    </source>
</evidence>
<feature type="chain" id="PRO_5020283856" description="TIGR02301 family protein" evidence="2">
    <location>
        <begin position="32"/>
        <end position="190"/>
    </location>
</feature>
<protein>
    <recommendedName>
        <fullName evidence="5">TIGR02301 family protein</fullName>
    </recommendedName>
</protein>
<feature type="compositionally biased region" description="Pro residues" evidence="1">
    <location>
        <begin position="84"/>
        <end position="96"/>
    </location>
</feature>
<keyword evidence="2" id="KW-0732">Signal</keyword>
<dbReference type="AlphaFoldDB" id="A0A4U8YZU6"/>
<evidence type="ECO:0000256" key="2">
    <source>
        <dbReference type="SAM" id="SignalP"/>
    </source>
</evidence>
<evidence type="ECO:0008006" key="5">
    <source>
        <dbReference type="Google" id="ProtNLM"/>
    </source>
</evidence>
<accession>A0A4U8YZU6</accession>
<dbReference type="KEGG" id="mtun:MTUNDRAET4_0732"/>